<evidence type="ECO:0000313" key="2">
    <source>
        <dbReference type="Proteomes" id="UP000789860"/>
    </source>
</evidence>
<dbReference type="Proteomes" id="UP000789860">
    <property type="component" value="Unassembled WGS sequence"/>
</dbReference>
<proteinExistence type="predicted"/>
<comment type="caution">
    <text evidence="1">The sequence shown here is derived from an EMBL/GenBank/DDBJ whole genome shotgun (WGS) entry which is preliminary data.</text>
</comment>
<sequence length="62" mass="7182">MPYPSKHKLQLKKALESLAKKHKLNQCQKRIDKTTNHLNKTNNELDNMTSNVSNVNEFDSSK</sequence>
<reference evidence="1" key="1">
    <citation type="submission" date="2021-06" db="EMBL/GenBank/DDBJ databases">
        <authorList>
            <person name="Kallberg Y."/>
            <person name="Tangrot J."/>
            <person name="Rosling A."/>
        </authorList>
    </citation>
    <scope>NUCLEOTIDE SEQUENCE</scope>
    <source>
        <strain evidence="1">AU212A</strain>
    </source>
</reference>
<name>A0ACA9NAC1_9GLOM</name>
<accession>A0ACA9NAC1</accession>
<evidence type="ECO:0000313" key="1">
    <source>
        <dbReference type="EMBL" id="CAG8639051.1"/>
    </source>
</evidence>
<keyword evidence="2" id="KW-1185">Reference proteome</keyword>
<dbReference type="EMBL" id="CAJVPM010021219">
    <property type="protein sequence ID" value="CAG8639051.1"/>
    <property type="molecule type" value="Genomic_DNA"/>
</dbReference>
<gene>
    <name evidence="1" type="ORF">SCALOS_LOCUS8253</name>
</gene>
<organism evidence="1 2">
    <name type="scientific">Scutellospora calospora</name>
    <dbReference type="NCBI Taxonomy" id="85575"/>
    <lineage>
        <taxon>Eukaryota</taxon>
        <taxon>Fungi</taxon>
        <taxon>Fungi incertae sedis</taxon>
        <taxon>Mucoromycota</taxon>
        <taxon>Glomeromycotina</taxon>
        <taxon>Glomeromycetes</taxon>
        <taxon>Diversisporales</taxon>
        <taxon>Gigasporaceae</taxon>
        <taxon>Scutellospora</taxon>
    </lineage>
</organism>
<protein>
    <submittedName>
        <fullName evidence="1">5593_t:CDS:1</fullName>
    </submittedName>
</protein>
<feature type="non-terminal residue" evidence="1">
    <location>
        <position position="62"/>
    </location>
</feature>